<evidence type="ECO:0000313" key="2">
    <source>
        <dbReference type="EMBL" id="ALO80054.1"/>
    </source>
</evidence>
<feature type="region of interest" description="Disordered" evidence="1">
    <location>
        <begin position="206"/>
        <end position="228"/>
    </location>
</feature>
<dbReference type="Proteomes" id="UP000229115">
    <property type="component" value="Segment"/>
</dbReference>
<evidence type="ECO:0000256" key="1">
    <source>
        <dbReference type="SAM" id="MobiDB-lite"/>
    </source>
</evidence>
<protein>
    <submittedName>
        <fullName evidence="2">Structural protein</fullName>
    </submittedName>
</protein>
<sequence>MNTYKKVVDRIARSLKSVNKDDRIPKRQILSVFQSHLEFLIAQKLNDRSLYREEGVYTLIECLEMEKVDTYSCDIIEFRSCNKVMRSKKKLPKIINSRFGPGVRNVTNIDYSIEYYPTTPAKYRNSKLREEQVETKNYYIKNGHPTLPESTTQLINLEVITLETYLLSGVSSCAEDTCKSYWEYEVPTSDKLTLIAIQETLKELLTGRQLPEDENPNMNSNEKSKTTP</sequence>
<evidence type="ECO:0000313" key="3">
    <source>
        <dbReference type="Proteomes" id="UP000229115"/>
    </source>
</evidence>
<dbReference type="InterPro" id="IPR057878">
    <property type="entry name" value="CrAss_Ring_2"/>
</dbReference>
<proteinExistence type="predicted"/>
<dbReference type="EMBL" id="KT962245">
    <property type="protein sequence ID" value="ALO80054.1"/>
    <property type="molecule type" value="Genomic_RNA"/>
</dbReference>
<name>A0A0S2MVT9_9CAUD</name>
<dbReference type="Pfam" id="PF25702">
    <property type="entry name" value="CrAss_Ring_2"/>
    <property type="match status" value="1"/>
</dbReference>
<organism evidence="2 3">
    <name type="scientific">Cellulophaga phage phi4:1_13</name>
    <dbReference type="NCBI Taxonomy" id="1747284"/>
    <lineage>
        <taxon>Viruses</taxon>
        <taxon>Duplodnaviria</taxon>
        <taxon>Heunggongvirae</taxon>
        <taxon>Uroviricota</taxon>
        <taxon>Caudoviricetes</taxon>
        <taxon>Lightbulbvirus</taxon>
        <taxon>Lightbulbvirus Cba41</taxon>
    </lineage>
</organism>
<reference evidence="2 3" key="1">
    <citation type="submission" date="2015-10" db="EMBL/GenBank/DDBJ databases">
        <title>Large-scale maps of variable infection efficiencies in aquatic Bacteriodetes phage-host model systems.</title>
        <authorList>
            <person name="Holmfeldt K."/>
            <person name="Solonenko N."/>
            <person name="Howard-Varona C."/>
            <person name="Moreno M."/>
            <person name="Malmstrom R.R."/>
            <person name="Blow M.J."/>
            <person name="Sullivan M.B."/>
        </authorList>
    </citation>
    <scope>NUCLEOTIDE SEQUENCE [LARGE SCALE GENOMIC DNA]</scope>
</reference>
<gene>
    <name evidence="2" type="ORF">Phi4113_045</name>
</gene>
<accession>A0A0S2MVT9</accession>